<dbReference type="GO" id="GO:0022857">
    <property type="term" value="F:transmembrane transporter activity"/>
    <property type="evidence" value="ECO:0007669"/>
    <property type="project" value="InterPro"/>
</dbReference>
<feature type="transmembrane region" description="Helical" evidence="7">
    <location>
        <begin position="163"/>
        <end position="184"/>
    </location>
</feature>
<feature type="transmembrane region" description="Helical" evidence="7">
    <location>
        <begin position="326"/>
        <end position="348"/>
    </location>
</feature>
<feature type="transmembrane region" description="Helical" evidence="7">
    <location>
        <begin position="231"/>
        <end position="253"/>
    </location>
</feature>
<evidence type="ECO:0000313" key="9">
    <source>
        <dbReference type="EMBL" id="MBE6093226.1"/>
    </source>
</evidence>
<evidence type="ECO:0000256" key="1">
    <source>
        <dbReference type="ARBA" id="ARBA00004651"/>
    </source>
</evidence>
<dbReference type="Proteomes" id="UP000761380">
    <property type="component" value="Unassembled WGS sequence"/>
</dbReference>
<feature type="transmembrane region" description="Helical" evidence="7">
    <location>
        <begin position="80"/>
        <end position="103"/>
    </location>
</feature>
<feature type="transmembrane region" description="Helical" evidence="7">
    <location>
        <begin position="205"/>
        <end position="225"/>
    </location>
</feature>
<feature type="transmembrane region" description="Helical" evidence="7">
    <location>
        <begin position="12"/>
        <end position="36"/>
    </location>
</feature>
<keyword evidence="6 7" id="KW-0472">Membrane</keyword>
<feature type="transmembrane region" description="Helical" evidence="7">
    <location>
        <begin position="360"/>
        <end position="378"/>
    </location>
</feature>
<feature type="transmembrane region" description="Helical" evidence="7">
    <location>
        <begin position="138"/>
        <end position="157"/>
    </location>
</feature>
<gene>
    <name evidence="9" type="ORF">E7201_08710</name>
</gene>
<evidence type="ECO:0000313" key="10">
    <source>
        <dbReference type="Proteomes" id="UP000761380"/>
    </source>
</evidence>
<evidence type="ECO:0000256" key="5">
    <source>
        <dbReference type="ARBA" id="ARBA00022989"/>
    </source>
</evidence>
<evidence type="ECO:0000256" key="7">
    <source>
        <dbReference type="SAM" id="Phobius"/>
    </source>
</evidence>
<proteinExistence type="predicted"/>
<dbReference type="InterPro" id="IPR036259">
    <property type="entry name" value="MFS_trans_sf"/>
</dbReference>
<dbReference type="EMBL" id="SVBY01000064">
    <property type="protein sequence ID" value="MBE6093226.1"/>
    <property type="molecule type" value="Genomic_DNA"/>
</dbReference>
<dbReference type="CDD" id="cd17324">
    <property type="entry name" value="MFS_NepI_like"/>
    <property type="match status" value="1"/>
</dbReference>
<dbReference type="Gene3D" id="1.20.1250.20">
    <property type="entry name" value="MFS general substrate transporter like domains"/>
    <property type="match status" value="1"/>
</dbReference>
<organism evidence="9 10">
    <name type="scientific">Selenomonas ruminantium</name>
    <dbReference type="NCBI Taxonomy" id="971"/>
    <lineage>
        <taxon>Bacteria</taxon>
        <taxon>Bacillati</taxon>
        <taxon>Bacillota</taxon>
        <taxon>Negativicutes</taxon>
        <taxon>Selenomonadales</taxon>
        <taxon>Selenomonadaceae</taxon>
        <taxon>Selenomonas</taxon>
    </lineage>
</organism>
<dbReference type="SUPFAM" id="SSF103473">
    <property type="entry name" value="MFS general substrate transporter"/>
    <property type="match status" value="1"/>
</dbReference>
<comment type="caution">
    <text evidence="9">The sequence shown here is derived from an EMBL/GenBank/DDBJ whole genome shotgun (WGS) entry which is preliminary data.</text>
</comment>
<dbReference type="Pfam" id="PF07690">
    <property type="entry name" value="MFS_1"/>
    <property type="match status" value="1"/>
</dbReference>
<dbReference type="PROSITE" id="PS50850">
    <property type="entry name" value="MFS"/>
    <property type="match status" value="1"/>
</dbReference>
<dbReference type="PANTHER" id="PTHR43124:SF3">
    <property type="entry name" value="CHLORAMPHENICOL EFFLUX PUMP RV0191"/>
    <property type="match status" value="1"/>
</dbReference>
<evidence type="ECO:0000256" key="3">
    <source>
        <dbReference type="ARBA" id="ARBA00022475"/>
    </source>
</evidence>
<dbReference type="AlphaFoldDB" id="A0A927WRK4"/>
<evidence type="ECO:0000256" key="4">
    <source>
        <dbReference type="ARBA" id="ARBA00022692"/>
    </source>
</evidence>
<feature type="transmembrane region" description="Helical" evidence="7">
    <location>
        <begin position="109"/>
        <end position="126"/>
    </location>
</feature>
<name>A0A927WRK4_SELRU</name>
<accession>A0A927WRK4</accession>
<evidence type="ECO:0000256" key="6">
    <source>
        <dbReference type="ARBA" id="ARBA00023136"/>
    </source>
</evidence>
<dbReference type="PANTHER" id="PTHR43124">
    <property type="entry name" value="PURINE EFFLUX PUMP PBUE"/>
    <property type="match status" value="1"/>
</dbReference>
<dbReference type="InterPro" id="IPR050189">
    <property type="entry name" value="MFS_Efflux_Transporters"/>
</dbReference>
<keyword evidence="5 7" id="KW-1133">Transmembrane helix</keyword>
<keyword evidence="2" id="KW-0813">Transport</keyword>
<dbReference type="InterPro" id="IPR020846">
    <property type="entry name" value="MFS_dom"/>
</dbReference>
<evidence type="ECO:0000256" key="2">
    <source>
        <dbReference type="ARBA" id="ARBA00022448"/>
    </source>
</evidence>
<comment type="subcellular location">
    <subcellularLocation>
        <location evidence="1">Cell membrane</location>
        <topology evidence="1">Multi-pass membrane protein</topology>
    </subcellularLocation>
</comment>
<evidence type="ECO:0000259" key="8">
    <source>
        <dbReference type="PROSITE" id="PS50850"/>
    </source>
</evidence>
<dbReference type="InterPro" id="IPR011701">
    <property type="entry name" value="MFS"/>
</dbReference>
<feature type="transmembrane region" description="Helical" evidence="7">
    <location>
        <begin position="265"/>
        <end position="287"/>
    </location>
</feature>
<keyword evidence="4 7" id="KW-0812">Transmembrane</keyword>
<dbReference type="GO" id="GO:0005886">
    <property type="term" value="C:plasma membrane"/>
    <property type="evidence" value="ECO:0007669"/>
    <property type="project" value="UniProtKB-SubCell"/>
</dbReference>
<sequence length="391" mass="41712">MEQNINKSVMLLILATGVFGILNTEMGFIGILPYIAEYYQVSVVQAGWLISLFALGVAVAGPTMPLLLSRFNRKHVMVFILGLFTLCNVIAVFAESFYVLLAVRVLPAFFHPVYCAMAFTVAAGLARTGEEPKMVAKINMGVAAGMVAGVPISNFLAEQFSLAASMAFFAAATMLVMLATLWFIPSLPVKVRMSYGSQLAVLKKPMVWASIVAVIFLNGSIFGVFNYLAEYLGAVSGVAPALTSILLFVYGLCNIFGSMLAGNLLTVRPLATVKVFPFAAAFIYLALLSGGSAWPFMGIVVVFWGILAGINGNINQYWISHAAPEAPDFANGLFLTAANLGCVLGTTISGKFIETLGMEFVVLGGLLCCALSAVVIFIQCSGMKRQSVEYA</sequence>
<feature type="domain" description="Major facilitator superfamily (MFS) profile" evidence="8">
    <location>
        <begin position="8"/>
        <end position="382"/>
    </location>
</feature>
<protein>
    <submittedName>
        <fullName evidence="9">MFS transporter</fullName>
    </submittedName>
</protein>
<reference evidence="9" key="1">
    <citation type="submission" date="2019-04" db="EMBL/GenBank/DDBJ databases">
        <title>Evolution of Biomass-Degrading Anaerobic Consortia Revealed by Metagenomics.</title>
        <authorList>
            <person name="Peng X."/>
        </authorList>
    </citation>
    <scope>NUCLEOTIDE SEQUENCE</scope>
    <source>
        <strain evidence="9">SIG240</strain>
    </source>
</reference>
<keyword evidence="3" id="KW-1003">Cell membrane</keyword>
<feature type="transmembrane region" description="Helical" evidence="7">
    <location>
        <begin position="48"/>
        <end position="68"/>
    </location>
</feature>
<feature type="transmembrane region" description="Helical" evidence="7">
    <location>
        <begin position="293"/>
        <end position="314"/>
    </location>
</feature>